<accession>A0A4Y6UW69</accession>
<dbReference type="Pfam" id="PF18949">
    <property type="entry name" value="DUF5693"/>
    <property type="match status" value="1"/>
</dbReference>
<dbReference type="EMBL" id="CP041217">
    <property type="protein sequence ID" value="QDH20870.1"/>
    <property type="molecule type" value="Genomic_DNA"/>
</dbReference>
<keyword evidence="1" id="KW-0812">Transmembrane</keyword>
<keyword evidence="3" id="KW-1185">Reference proteome</keyword>
<feature type="transmembrane region" description="Helical" evidence="1">
    <location>
        <begin position="460"/>
        <end position="483"/>
    </location>
</feature>
<feature type="transmembrane region" description="Helical" evidence="1">
    <location>
        <begin position="638"/>
        <end position="658"/>
    </location>
</feature>
<dbReference type="RefSeq" id="WP_141447419.1">
    <property type="nucleotide sequence ID" value="NZ_CP041217.1"/>
</dbReference>
<dbReference type="OrthoDB" id="3805529at2"/>
<reference evidence="2 3" key="1">
    <citation type="submission" date="2019-06" db="EMBL/GenBank/DDBJ databases">
        <title>Saccharibacillus brassicae sp. nov., an endophytic bacterium isolated from Chinese cabbage seeds (Brassica pekinensis).</title>
        <authorList>
            <person name="Jiang L."/>
            <person name="Lee J."/>
            <person name="Kim S.W."/>
        </authorList>
    </citation>
    <scope>NUCLEOTIDE SEQUENCE [LARGE SCALE GENOMIC DNA]</scope>
    <source>
        <strain evidence="3">KCTC 43072 / ATSA2</strain>
    </source>
</reference>
<gene>
    <name evidence="2" type="ORF">FFV09_08420</name>
</gene>
<evidence type="ECO:0000256" key="1">
    <source>
        <dbReference type="SAM" id="Phobius"/>
    </source>
</evidence>
<proteinExistence type="predicted"/>
<dbReference type="Proteomes" id="UP000316968">
    <property type="component" value="Chromosome"/>
</dbReference>
<feature type="transmembrane region" description="Helical" evidence="1">
    <location>
        <begin position="495"/>
        <end position="516"/>
    </location>
</feature>
<feature type="transmembrane region" description="Helical" evidence="1">
    <location>
        <begin position="371"/>
        <end position="388"/>
    </location>
</feature>
<protein>
    <submittedName>
        <fullName evidence="2">Uncharacterized protein</fullName>
    </submittedName>
</protein>
<organism evidence="2 3">
    <name type="scientific">Saccharibacillus brassicae</name>
    <dbReference type="NCBI Taxonomy" id="2583377"/>
    <lineage>
        <taxon>Bacteria</taxon>
        <taxon>Bacillati</taxon>
        <taxon>Bacillota</taxon>
        <taxon>Bacilli</taxon>
        <taxon>Bacillales</taxon>
        <taxon>Paenibacillaceae</taxon>
        <taxon>Saccharibacillus</taxon>
    </lineage>
</organism>
<feature type="transmembrane region" description="Helical" evidence="1">
    <location>
        <begin position="607"/>
        <end position="626"/>
    </location>
</feature>
<sequence>MSQKWRQWNKAASKVLWILVILGIVASLPVAYDRIRTEGTSKNVEMIFDYRDLIQVSSYQGNPNAFINEQLDVLQEAGIHTMAIYQATLTELSNSRRITVYSEQDAARLTGKVLTANENATYLLFTDAESQSRIEPIIRKAFASQEIAVADWSLNGRNGLKIATPLQNAVLKTMEPDPISMERLEQKGFHLLPRMGNSAIYDQEALASLLDRFKAAGVDRILFDGEETPGYAEEPEDRHLDEFAQLLNERGIGIAAIENLRGAQRGFETLAKETNYNVARLYSLSGRDSALDPDILADRFALAAKDRNIRMMFIHTAVQTNSVEGKITDTIENIVESLEGPEGAIQRIQNYGFEMGTASAFDVAEMAGQNYFRWIAIIGAVALVALLVSIFVPPLTLLSFVLGLVGVAGLYVLRPHVMEQALALFAAISAPTIAMVFAVRKIDRLHEVGQTMSTGRRLAHSILLFLRTSAMSLMAVPFIIALLHHVTYQLVLDQFRGVSLLHLAPIALTALYVLFYRKNSAFGSVGKIMRMPVTIAMVVIVAIAGVAGLYYLSRTGNSGSASSLEIAFRNLLENTVGVRPRTKEFLLGHPIFIAGIFVALKYRHAIYVLIIASIGQLSMVDTFAHIHTPIWISLVRDLLGIGFGIIVGLVFVLLWQIIERCWKKWSPLLARL</sequence>
<keyword evidence="1" id="KW-1133">Transmembrane helix</keyword>
<dbReference type="AlphaFoldDB" id="A0A4Y6UW69"/>
<feature type="transmembrane region" description="Helical" evidence="1">
    <location>
        <begin position="395"/>
        <end position="414"/>
    </location>
</feature>
<keyword evidence="1" id="KW-0472">Membrane</keyword>
<dbReference type="KEGG" id="saca:FFV09_08420"/>
<evidence type="ECO:0000313" key="2">
    <source>
        <dbReference type="EMBL" id="QDH20870.1"/>
    </source>
</evidence>
<feature type="transmembrane region" description="Helical" evidence="1">
    <location>
        <begin position="420"/>
        <end position="439"/>
    </location>
</feature>
<feature type="transmembrane region" description="Helical" evidence="1">
    <location>
        <begin position="528"/>
        <end position="552"/>
    </location>
</feature>
<evidence type="ECO:0000313" key="3">
    <source>
        <dbReference type="Proteomes" id="UP000316968"/>
    </source>
</evidence>
<dbReference type="InterPro" id="IPR043748">
    <property type="entry name" value="DUF5693"/>
</dbReference>
<name>A0A4Y6UW69_SACBS</name>